<name>A0ABM1G1N7_SOLPN</name>
<protein>
    <submittedName>
        <fullName evidence="2">Uncharacterized protein LOC107009900</fullName>
    </submittedName>
</protein>
<dbReference type="GeneID" id="107009900"/>
<proteinExistence type="predicted"/>
<dbReference type="Proteomes" id="UP000694930">
    <property type="component" value="Chromosome 2"/>
</dbReference>
<dbReference type="PANTHER" id="PTHR11439:SF466">
    <property type="entry name" value="CCHC-TYPE DOMAIN-CONTAINING PROTEIN"/>
    <property type="match status" value="1"/>
</dbReference>
<organism evidence="1 2">
    <name type="scientific">Solanum pennellii</name>
    <name type="common">Tomato</name>
    <name type="synonym">Lycopersicon pennellii</name>
    <dbReference type="NCBI Taxonomy" id="28526"/>
    <lineage>
        <taxon>Eukaryota</taxon>
        <taxon>Viridiplantae</taxon>
        <taxon>Streptophyta</taxon>
        <taxon>Embryophyta</taxon>
        <taxon>Tracheophyta</taxon>
        <taxon>Spermatophyta</taxon>
        <taxon>Magnoliopsida</taxon>
        <taxon>eudicotyledons</taxon>
        <taxon>Gunneridae</taxon>
        <taxon>Pentapetalae</taxon>
        <taxon>asterids</taxon>
        <taxon>lamiids</taxon>
        <taxon>Solanales</taxon>
        <taxon>Solanaceae</taxon>
        <taxon>Solanoideae</taxon>
        <taxon>Solaneae</taxon>
        <taxon>Solanum</taxon>
        <taxon>Solanum subgen. Lycopersicon</taxon>
    </lineage>
</organism>
<dbReference type="PANTHER" id="PTHR11439">
    <property type="entry name" value="GAG-POL-RELATED RETROTRANSPOSON"/>
    <property type="match status" value="1"/>
</dbReference>
<dbReference type="RefSeq" id="XP_015064692.1">
    <property type="nucleotide sequence ID" value="XM_015209206.1"/>
</dbReference>
<accession>A0ABM1G1N7</accession>
<keyword evidence="1" id="KW-1185">Reference proteome</keyword>
<gene>
    <name evidence="2" type="primary">LOC107009900</name>
</gene>
<dbReference type="CDD" id="cd09272">
    <property type="entry name" value="RNase_HI_RT_Ty1"/>
    <property type="match status" value="1"/>
</dbReference>
<dbReference type="SUPFAM" id="SSF56672">
    <property type="entry name" value="DNA/RNA polymerases"/>
    <property type="match status" value="1"/>
</dbReference>
<evidence type="ECO:0000313" key="2">
    <source>
        <dbReference type="RefSeq" id="XP_015064692.1"/>
    </source>
</evidence>
<reference evidence="1" key="1">
    <citation type="journal article" date="2014" name="Nat. Genet.">
        <title>The genome of the stress-tolerant wild tomato species Solanum pennellii.</title>
        <authorList>
            <person name="Bolger A."/>
            <person name="Scossa F."/>
            <person name="Bolger M.E."/>
            <person name="Lanz C."/>
            <person name="Maumus F."/>
            <person name="Tohge T."/>
            <person name="Quesneville H."/>
            <person name="Alseekh S."/>
            <person name="Sorensen I."/>
            <person name="Lichtenstein G."/>
            <person name="Fich E.A."/>
            <person name="Conte M."/>
            <person name="Keller H."/>
            <person name="Schneeberger K."/>
            <person name="Schwacke R."/>
            <person name="Ofner I."/>
            <person name="Vrebalov J."/>
            <person name="Xu Y."/>
            <person name="Osorio S."/>
            <person name="Aflitos S.A."/>
            <person name="Schijlen E."/>
            <person name="Jimenez-Gomez J.M."/>
            <person name="Ryngajllo M."/>
            <person name="Kimura S."/>
            <person name="Kumar R."/>
            <person name="Koenig D."/>
            <person name="Headland L.R."/>
            <person name="Maloof J.N."/>
            <person name="Sinha N."/>
            <person name="van Ham R.C."/>
            <person name="Lankhorst R.K."/>
            <person name="Mao L."/>
            <person name="Vogel A."/>
            <person name="Arsova B."/>
            <person name="Panstruga R."/>
            <person name="Fei Z."/>
            <person name="Rose J.K."/>
            <person name="Zamir D."/>
            <person name="Carrari F."/>
            <person name="Giovannoni J.J."/>
            <person name="Weigel D."/>
            <person name="Usadel B."/>
            <person name="Fernie A.R."/>
        </authorList>
    </citation>
    <scope>NUCLEOTIDE SEQUENCE [LARGE SCALE GENOMIC DNA]</scope>
    <source>
        <strain evidence="1">cv. LA0716</strain>
    </source>
</reference>
<evidence type="ECO:0000313" key="1">
    <source>
        <dbReference type="Proteomes" id="UP000694930"/>
    </source>
</evidence>
<sequence>MYQRKYAVDLISDLGLAGAKPVGAPLELHIKLTTVELDCIIEVDNDPPLDDVSSYQRLIGILLYLTHTRPDISFVVQSLSQFMHSPKVSHMIAATIVKYIKQSPGLGVLLSSNSTSILSAFCDADWASCPNTRRFVTGYLIKFGSSPISWKSKKQPTISRSLAEAEYRCLASTVAELVWLVGLFAKLNVIVSLPVPLH</sequence>
<dbReference type="InterPro" id="IPR043502">
    <property type="entry name" value="DNA/RNA_pol_sf"/>
</dbReference>
<reference evidence="2" key="2">
    <citation type="submission" date="2025-08" db="UniProtKB">
        <authorList>
            <consortium name="RefSeq"/>
        </authorList>
    </citation>
    <scope>IDENTIFICATION</scope>
</reference>